<dbReference type="STRING" id="340177.Cag_0368"/>
<protein>
    <recommendedName>
        <fullName evidence="1">DUF4351 domain-containing protein</fullName>
    </recommendedName>
</protein>
<organism evidence="2">
    <name type="scientific">Chlorobium chlorochromatii (strain CaD3)</name>
    <dbReference type="NCBI Taxonomy" id="340177"/>
    <lineage>
        <taxon>Bacteria</taxon>
        <taxon>Pseudomonadati</taxon>
        <taxon>Chlorobiota</taxon>
        <taxon>Chlorobiia</taxon>
        <taxon>Chlorobiales</taxon>
        <taxon>Chlorobiaceae</taxon>
        <taxon>Chlorobium/Pelodictyon group</taxon>
        <taxon>Chlorobium</taxon>
    </lineage>
</organism>
<dbReference type="InterPro" id="IPR025587">
    <property type="entry name" value="DUF4351"/>
</dbReference>
<dbReference type="EMBL" id="CP000108">
    <property type="protein sequence ID" value="ABB27641.1"/>
    <property type="molecule type" value="Genomic_DNA"/>
</dbReference>
<name>Q3ATN4_CHLCH</name>
<evidence type="ECO:0000259" key="1">
    <source>
        <dbReference type="Pfam" id="PF14261"/>
    </source>
</evidence>
<proteinExistence type="predicted"/>
<accession>Q3ATN4</accession>
<sequence>MHAKDVVSKDILKRIALDIARILLHLKVDHAELLETEHQRVEERRADVVVLVQGESGRFILHLEIQNDNQANIAWRLLRYRSDIGLAHKGYDIKQYLIYIGKAPLSMPTGIHQTGLDYRYHVIDMHSVDCQALLTQDTPDALVLAILCDFKGRSEREVVRYIIQRLQELTAENESRYHDYMRMLEILSANRSLEKIIEEEEAMLSVVDQTRLPSFRIGMRHGIEQGVQQGTLSLVKRQLTRRFGTLSYHHVARLDKLNIEQLEELSDALLDFNTVTDFDVWLENRKN</sequence>
<gene>
    <name evidence="2" type="ordered locus">Cag_0368</name>
</gene>
<reference evidence="2" key="1">
    <citation type="submission" date="2005-08" db="EMBL/GenBank/DDBJ databases">
        <title>Complete sequence of Chlorobium chlorochromatii CaD3.</title>
        <authorList>
            <person name="Copeland A."/>
            <person name="Lucas S."/>
            <person name="Lapidus A."/>
            <person name="Barry K."/>
            <person name="Detter J.C."/>
            <person name="Glavina T."/>
            <person name="Hammon N."/>
            <person name="Israni S."/>
            <person name="Pitluck S."/>
            <person name="Bryant D."/>
            <person name="Schmutz J."/>
            <person name="Larimer F."/>
            <person name="Land M."/>
            <person name="Kyrpides N."/>
            <person name="Ivanova N."/>
            <person name="Richardson P."/>
        </authorList>
    </citation>
    <scope>NUCLEOTIDE SEQUENCE [LARGE SCALE GENOMIC DNA]</scope>
    <source>
        <strain evidence="2">CaD3</strain>
    </source>
</reference>
<dbReference type="Pfam" id="PF14261">
    <property type="entry name" value="DUF4351"/>
    <property type="match status" value="1"/>
</dbReference>
<dbReference type="AlphaFoldDB" id="Q3ATN4"/>
<feature type="domain" description="DUF4351" evidence="1">
    <location>
        <begin position="224"/>
        <end position="282"/>
    </location>
</feature>
<dbReference type="PANTHER" id="PTHR35586">
    <property type="entry name" value="SLL1691 PROTEIN"/>
    <property type="match status" value="1"/>
</dbReference>
<dbReference type="KEGG" id="cch:Cag_0368"/>
<dbReference type="HOGENOM" id="CLU_078756_0_0_10"/>
<evidence type="ECO:0000313" key="2">
    <source>
        <dbReference type="EMBL" id="ABB27641.1"/>
    </source>
</evidence>
<dbReference type="PANTHER" id="PTHR35586:SF1">
    <property type="entry name" value="SLL1691 PROTEIN"/>
    <property type="match status" value="1"/>
</dbReference>
<dbReference type="OrthoDB" id="714214at2"/>
<dbReference type="eggNOG" id="COG5464">
    <property type="taxonomic scope" value="Bacteria"/>
</dbReference>